<dbReference type="EMBL" id="CAUYUJ010019849">
    <property type="protein sequence ID" value="CAK0894129.1"/>
    <property type="molecule type" value="Genomic_DNA"/>
</dbReference>
<proteinExistence type="predicted"/>
<feature type="compositionally biased region" description="Low complexity" evidence="1">
    <location>
        <begin position="106"/>
        <end position="118"/>
    </location>
</feature>
<evidence type="ECO:0000313" key="2">
    <source>
        <dbReference type="EMBL" id="CAK0894129.1"/>
    </source>
</evidence>
<evidence type="ECO:0000256" key="1">
    <source>
        <dbReference type="SAM" id="MobiDB-lite"/>
    </source>
</evidence>
<reference evidence="2" key="1">
    <citation type="submission" date="2023-10" db="EMBL/GenBank/DDBJ databases">
        <authorList>
            <person name="Chen Y."/>
            <person name="Shah S."/>
            <person name="Dougan E. K."/>
            <person name="Thang M."/>
            <person name="Chan C."/>
        </authorList>
    </citation>
    <scope>NUCLEOTIDE SEQUENCE [LARGE SCALE GENOMIC DNA]</scope>
</reference>
<gene>
    <name evidence="2" type="ORF">PCOR1329_LOCUS73256</name>
</gene>
<protein>
    <submittedName>
        <fullName evidence="2">Uncharacterized protein</fullName>
    </submittedName>
</protein>
<feature type="compositionally biased region" description="Low complexity" evidence="1">
    <location>
        <begin position="78"/>
        <end position="87"/>
    </location>
</feature>
<dbReference type="Proteomes" id="UP001189429">
    <property type="component" value="Unassembled WGS sequence"/>
</dbReference>
<feature type="region of interest" description="Disordered" evidence="1">
    <location>
        <begin position="78"/>
        <end position="118"/>
    </location>
</feature>
<evidence type="ECO:0000313" key="3">
    <source>
        <dbReference type="Proteomes" id="UP001189429"/>
    </source>
</evidence>
<organism evidence="2 3">
    <name type="scientific">Prorocentrum cordatum</name>
    <dbReference type="NCBI Taxonomy" id="2364126"/>
    <lineage>
        <taxon>Eukaryota</taxon>
        <taxon>Sar</taxon>
        <taxon>Alveolata</taxon>
        <taxon>Dinophyceae</taxon>
        <taxon>Prorocentrales</taxon>
        <taxon>Prorocentraceae</taxon>
        <taxon>Prorocentrum</taxon>
    </lineage>
</organism>
<keyword evidence="3" id="KW-1185">Reference proteome</keyword>
<feature type="region of interest" description="Disordered" evidence="1">
    <location>
        <begin position="1"/>
        <end position="64"/>
    </location>
</feature>
<accession>A0ABN9X450</accession>
<sequence length="159" mass="15759">MGRAGGDEPLEAPNMGALFGGMAPADPEEASGKGPAAFRSGCGSGAPAAERSRLSRCAASEPSIHSACTTSFCGFGPAAGSRVSRASPAPPPSAPEAPGGRGALGAAGASSVSSSAPAVPAASVLRQAHYQPYATMPAPWGQLPRYNGYATRQAEMLSW</sequence>
<name>A0ABN9X450_9DINO</name>
<comment type="caution">
    <text evidence="2">The sequence shown here is derived from an EMBL/GenBank/DDBJ whole genome shotgun (WGS) entry which is preliminary data.</text>
</comment>